<comment type="caution">
    <text evidence="2">The sequence shown here is derived from an EMBL/GenBank/DDBJ whole genome shotgun (WGS) entry which is preliminary data.</text>
</comment>
<dbReference type="AlphaFoldDB" id="A0A0S8FSD0"/>
<proteinExistence type="predicted"/>
<dbReference type="CDD" id="cd02440">
    <property type="entry name" value="AdoMet_MTases"/>
    <property type="match status" value="1"/>
</dbReference>
<dbReference type="Pfam" id="PF08241">
    <property type="entry name" value="Methyltransf_11"/>
    <property type="match status" value="1"/>
</dbReference>
<dbReference type="Gene3D" id="3.40.50.150">
    <property type="entry name" value="Vaccinia Virus protein VP39"/>
    <property type="match status" value="1"/>
</dbReference>
<evidence type="ECO:0000313" key="3">
    <source>
        <dbReference type="Proteomes" id="UP000051373"/>
    </source>
</evidence>
<dbReference type="GO" id="GO:0008757">
    <property type="term" value="F:S-adenosylmethionine-dependent methyltransferase activity"/>
    <property type="evidence" value="ECO:0007669"/>
    <property type="project" value="InterPro"/>
</dbReference>
<feature type="domain" description="Methyltransferase type 11" evidence="1">
    <location>
        <begin position="67"/>
        <end position="171"/>
    </location>
</feature>
<dbReference type="PANTHER" id="PTHR43591">
    <property type="entry name" value="METHYLTRANSFERASE"/>
    <property type="match status" value="1"/>
</dbReference>
<protein>
    <recommendedName>
        <fullName evidence="1">Methyltransferase type 11 domain-containing protein</fullName>
    </recommendedName>
</protein>
<dbReference type="PANTHER" id="PTHR43591:SF24">
    <property type="entry name" value="2-METHOXY-6-POLYPRENYL-1,4-BENZOQUINOL METHYLASE, MITOCHONDRIAL"/>
    <property type="match status" value="1"/>
</dbReference>
<dbReference type="STRING" id="1703779.AMJ83_08785"/>
<organism evidence="2 3">
    <name type="scientific">candidate division WOR_3 bacterium SM23_42</name>
    <dbReference type="NCBI Taxonomy" id="1703779"/>
    <lineage>
        <taxon>Bacteria</taxon>
        <taxon>Bacteria division WOR-3</taxon>
    </lineage>
</organism>
<dbReference type="EMBL" id="LJUJ01000021">
    <property type="protein sequence ID" value="KPK62970.1"/>
    <property type="molecule type" value="Genomic_DNA"/>
</dbReference>
<dbReference type="SUPFAM" id="SSF53335">
    <property type="entry name" value="S-adenosyl-L-methionine-dependent methyltransferases"/>
    <property type="match status" value="1"/>
</dbReference>
<gene>
    <name evidence="2" type="ORF">AMJ83_08785</name>
</gene>
<accession>A0A0S8FSD0</accession>
<sequence length="270" mass="30364">MTCSYETTAIGRRDEAAIISREKELRNWFTHGKDELMREIDGLDIGWGASQRWVTSSIPDIAAGWHLDFACGYGTFLAQVGWRFPSANLFGLNIDYIGPHASIKKLLQKAKVRVVLVQADACEMPFADQCFDSISCFLGLQDIEIGFGKDGVSKAVSEAARVLKPGGYLILVDEFTFDVLLTLLQEESMNVVLKDQFDLDIKWSRPVAETAIKVYSEGWAVQSRVEGVREREIVHSETYMRMKADMEQQLSAKGFYTPHGPVRMIVARKL</sequence>
<dbReference type="InterPro" id="IPR029063">
    <property type="entry name" value="SAM-dependent_MTases_sf"/>
</dbReference>
<dbReference type="Proteomes" id="UP000051373">
    <property type="component" value="Unassembled WGS sequence"/>
</dbReference>
<reference evidence="2 3" key="1">
    <citation type="journal article" date="2015" name="Microbiome">
        <title>Genomic resolution of linkages in carbon, nitrogen, and sulfur cycling among widespread estuary sediment bacteria.</title>
        <authorList>
            <person name="Baker B.J."/>
            <person name="Lazar C.S."/>
            <person name="Teske A.P."/>
            <person name="Dick G.J."/>
        </authorList>
    </citation>
    <scope>NUCLEOTIDE SEQUENCE [LARGE SCALE GENOMIC DNA]</scope>
    <source>
        <strain evidence="2">SM23_42</strain>
    </source>
</reference>
<dbReference type="InterPro" id="IPR013216">
    <property type="entry name" value="Methyltransf_11"/>
</dbReference>
<name>A0A0S8FSD0_UNCW3</name>
<evidence type="ECO:0000313" key="2">
    <source>
        <dbReference type="EMBL" id="KPK62970.1"/>
    </source>
</evidence>
<evidence type="ECO:0000259" key="1">
    <source>
        <dbReference type="Pfam" id="PF08241"/>
    </source>
</evidence>